<dbReference type="InterPro" id="IPR052548">
    <property type="entry name" value="Type_VII_TA_antitoxin"/>
</dbReference>
<sequence length="297" mass="35412">MKNSIDFLPERKQRDLHELVRLIRDEVKDVVMVILYGSYARNTYVECDERRDFGVRTFYISDYDLLVVTKKRLGVRESTATARIGNRFLEGKDAEFHTHPQFINESISKLNNALSEGRYFYVDILAQGIVLYDSGEYQLATPRDLNYPEIRKMAQKYYNNRFIEASRFFETAKFNYLKEWYVIASFQLHQATENFIKTIPLVYILYGHKEHDLELLIEKCKPYTLELSKVFPRDTPEEERLFRLLQRAYVEARYNDDFVVTKEDIDALMPKVERLRDITEKICCDRIAEYNRLSRQP</sequence>
<dbReference type="InterPro" id="IPR043519">
    <property type="entry name" value="NT_sf"/>
</dbReference>
<evidence type="ECO:0000259" key="1">
    <source>
        <dbReference type="PROSITE" id="PS50910"/>
    </source>
</evidence>
<dbReference type="PANTHER" id="PTHR33933">
    <property type="entry name" value="NUCLEOTIDYLTRANSFERASE"/>
    <property type="match status" value="1"/>
</dbReference>
<keyword evidence="3" id="KW-1185">Reference proteome</keyword>
<accession>A0ABR7CQ03</accession>
<dbReference type="SUPFAM" id="SSF81593">
    <property type="entry name" value="Nucleotidyltransferase substrate binding subunit/domain"/>
    <property type="match status" value="1"/>
</dbReference>
<organism evidence="2 3">
    <name type="scientific">Alistipes hominis</name>
    <dbReference type="NCBI Taxonomy" id="2763015"/>
    <lineage>
        <taxon>Bacteria</taxon>
        <taxon>Pseudomonadati</taxon>
        <taxon>Bacteroidota</taxon>
        <taxon>Bacteroidia</taxon>
        <taxon>Bacteroidales</taxon>
        <taxon>Rikenellaceae</taxon>
        <taxon>Alistipes</taxon>
    </lineage>
</organism>
<gene>
    <name evidence="2" type="ORF">H8S08_12115</name>
</gene>
<dbReference type="Proteomes" id="UP000636891">
    <property type="component" value="Unassembled WGS sequence"/>
</dbReference>
<dbReference type="RefSeq" id="WP_118657264.1">
    <property type="nucleotide sequence ID" value="NZ_JACOOK010000010.1"/>
</dbReference>
<dbReference type="InterPro" id="IPR007842">
    <property type="entry name" value="HEPN_dom"/>
</dbReference>
<dbReference type="SUPFAM" id="SSF81301">
    <property type="entry name" value="Nucleotidyltransferase"/>
    <property type="match status" value="1"/>
</dbReference>
<dbReference type="Gene3D" id="1.20.120.330">
    <property type="entry name" value="Nucleotidyltransferases domain 2"/>
    <property type="match status" value="1"/>
</dbReference>
<evidence type="ECO:0000313" key="3">
    <source>
        <dbReference type="Proteomes" id="UP000636891"/>
    </source>
</evidence>
<feature type="domain" description="HEPN" evidence="1">
    <location>
        <begin position="162"/>
        <end position="282"/>
    </location>
</feature>
<reference evidence="2 3" key="1">
    <citation type="submission" date="2020-08" db="EMBL/GenBank/DDBJ databases">
        <title>Genome public.</title>
        <authorList>
            <person name="Liu C."/>
            <person name="Sun Q."/>
        </authorList>
    </citation>
    <scope>NUCLEOTIDE SEQUENCE [LARGE SCALE GENOMIC DNA]</scope>
    <source>
        <strain evidence="2 3">New-7</strain>
    </source>
</reference>
<proteinExistence type="predicted"/>
<dbReference type="PANTHER" id="PTHR33933:SF1">
    <property type="entry name" value="PROTEIN ADENYLYLTRANSFERASE MNTA-RELATED"/>
    <property type="match status" value="1"/>
</dbReference>
<dbReference type="EMBL" id="JACOOK010000010">
    <property type="protein sequence ID" value="MBC5617746.1"/>
    <property type="molecule type" value="Genomic_DNA"/>
</dbReference>
<comment type="caution">
    <text evidence="2">The sequence shown here is derived from an EMBL/GenBank/DDBJ whole genome shotgun (WGS) entry which is preliminary data.</text>
</comment>
<dbReference type="PROSITE" id="PS50910">
    <property type="entry name" value="HEPN"/>
    <property type="match status" value="1"/>
</dbReference>
<dbReference type="CDD" id="cd05403">
    <property type="entry name" value="NT_KNTase_like"/>
    <property type="match status" value="1"/>
</dbReference>
<protein>
    <submittedName>
        <fullName evidence="2">HEPN domain-containing protein</fullName>
    </submittedName>
</protein>
<evidence type="ECO:0000313" key="2">
    <source>
        <dbReference type="EMBL" id="MBC5617746.1"/>
    </source>
</evidence>
<dbReference type="Pfam" id="PF05168">
    <property type="entry name" value="HEPN"/>
    <property type="match status" value="1"/>
</dbReference>
<dbReference type="Gene3D" id="3.30.460.10">
    <property type="entry name" value="Beta Polymerase, domain 2"/>
    <property type="match status" value="1"/>
</dbReference>
<name>A0ABR7CQ03_9BACT</name>
<dbReference type="SMART" id="SM00748">
    <property type="entry name" value="HEPN"/>
    <property type="match status" value="1"/>
</dbReference>